<dbReference type="EC" id="3.5.1.9" evidence="4"/>
<keyword evidence="7" id="KW-0378">Hydrolase</keyword>
<dbReference type="AlphaFoldDB" id="A0A932ZUG0"/>
<comment type="catalytic activity">
    <reaction evidence="10">
        <text>N-formyl-L-kynurenine + H2O = L-kynurenine + formate + H(+)</text>
        <dbReference type="Rhea" id="RHEA:13009"/>
        <dbReference type="ChEBI" id="CHEBI:15377"/>
        <dbReference type="ChEBI" id="CHEBI:15378"/>
        <dbReference type="ChEBI" id="CHEBI:15740"/>
        <dbReference type="ChEBI" id="CHEBI:57959"/>
        <dbReference type="ChEBI" id="CHEBI:58629"/>
        <dbReference type="EC" id="3.5.1.9"/>
    </reaction>
</comment>
<sequence length="215" mass="23258">MRLIDLTIPIREGMPVWPGDPAPRLRFHKSFAAGDRNNVSESVLGLHTGTHLDAPMHFLPEAGGIETLPLDVLVGPARVIPIEHPRQVTAEELRRRGLAGATRFLIRTRNSAERWWEKPFDPGFCHMTREAAQLLLDAGMRLLGVDCLSVDGKGAPGSPVHNLLLPAGVVLLEGLDLSQAPPGDYELIALPALFWGRDGAPARAVLRTSQPASSG</sequence>
<evidence type="ECO:0000256" key="11">
    <source>
        <dbReference type="ARBA" id="ARBA00060547"/>
    </source>
</evidence>
<evidence type="ECO:0000256" key="2">
    <source>
        <dbReference type="ARBA" id="ARBA00002204"/>
    </source>
</evidence>
<evidence type="ECO:0000256" key="9">
    <source>
        <dbReference type="ARBA" id="ARBA00023079"/>
    </source>
</evidence>
<evidence type="ECO:0000313" key="12">
    <source>
        <dbReference type="EMBL" id="MBI4251831.1"/>
    </source>
</evidence>
<comment type="cofactor">
    <cofactor evidence="1">
        <name>Zn(2+)</name>
        <dbReference type="ChEBI" id="CHEBI:29105"/>
    </cofactor>
</comment>
<evidence type="ECO:0000256" key="1">
    <source>
        <dbReference type="ARBA" id="ARBA00001947"/>
    </source>
</evidence>
<proteinExistence type="predicted"/>
<dbReference type="PANTHER" id="PTHR31118">
    <property type="entry name" value="CYCLASE-LIKE PROTEIN 2"/>
    <property type="match status" value="1"/>
</dbReference>
<evidence type="ECO:0000256" key="10">
    <source>
        <dbReference type="ARBA" id="ARBA00048496"/>
    </source>
</evidence>
<dbReference type="GO" id="GO:0004061">
    <property type="term" value="F:arylformamidase activity"/>
    <property type="evidence" value="ECO:0007669"/>
    <property type="project" value="UniProtKB-EC"/>
</dbReference>
<dbReference type="FunFam" id="3.50.30.50:FF:000001">
    <property type="entry name" value="Kynurenine formamidase"/>
    <property type="match status" value="1"/>
</dbReference>
<dbReference type="GO" id="GO:0046872">
    <property type="term" value="F:metal ion binding"/>
    <property type="evidence" value="ECO:0007669"/>
    <property type="project" value="UniProtKB-KW"/>
</dbReference>
<dbReference type="Gene3D" id="3.50.30.50">
    <property type="entry name" value="Putative cyclase"/>
    <property type="match status" value="1"/>
</dbReference>
<gene>
    <name evidence="12" type="ORF">HY618_05165</name>
</gene>
<dbReference type="InterPro" id="IPR007325">
    <property type="entry name" value="KFase/CYL"/>
</dbReference>
<protein>
    <recommendedName>
        <fullName evidence="5">Kynurenine formamidase</fullName>
        <ecNumber evidence="4">3.5.1.9</ecNumber>
    </recommendedName>
</protein>
<evidence type="ECO:0000256" key="7">
    <source>
        <dbReference type="ARBA" id="ARBA00022801"/>
    </source>
</evidence>
<dbReference type="EMBL" id="JACQRX010000223">
    <property type="protein sequence ID" value="MBI4251831.1"/>
    <property type="molecule type" value="Genomic_DNA"/>
</dbReference>
<comment type="function">
    <text evidence="2">Catalyzes the hydrolysis of N-formyl-L-kynurenine to L-kynurenine, the second step in the kynurenine pathway of tryptophan degradation.</text>
</comment>
<comment type="caution">
    <text evidence="12">The sequence shown here is derived from an EMBL/GenBank/DDBJ whole genome shotgun (WGS) entry which is preliminary data.</text>
</comment>
<reference evidence="12" key="1">
    <citation type="submission" date="2020-07" db="EMBL/GenBank/DDBJ databases">
        <title>Huge and variable diversity of episymbiotic CPR bacteria and DPANN archaea in groundwater ecosystems.</title>
        <authorList>
            <person name="He C.Y."/>
            <person name="Keren R."/>
            <person name="Whittaker M."/>
            <person name="Farag I.F."/>
            <person name="Doudna J."/>
            <person name="Cate J.H.D."/>
            <person name="Banfield J.F."/>
        </authorList>
    </citation>
    <scope>NUCLEOTIDE SEQUENCE</scope>
    <source>
        <strain evidence="12">NC_groundwater_1370_Ag_S-0.2um_69_93</strain>
    </source>
</reference>
<evidence type="ECO:0000256" key="6">
    <source>
        <dbReference type="ARBA" id="ARBA00022723"/>
    </source>
</evidence>
<dbReference type="Pfam" id="PF04199">
    <property type="entry name" value="Cyclase"/>
    <property type="match status" value="1"/>
</dbReference>
<keyword evidence="9" id="KW-0823">Tryptophan catabolism</keyword>
<dbReference type="Proteomes" id="UP000752292">
    <property type="component" value="Unassembled WGS sequence"/>
</dbReference>
<organism evidence="12 13">
    <name type="scientific">Tectimicrobiota bacterium</name>
    <dbReference type="NCBI Taxonomy" id="2528274"/>
    <lineage>
        <taxon>Bacteria</taxon>
        <taxon>Pseudomonadati</taxon>
        <taxon>Nitrospinota/Tectimicrobiota group</taxon>
        <taxon>Candidatus Tectimicrobiota</taxon>
    </lineage>
</organism>
<keyword evidence="6" id="KW-0479">Metal-binding</keyword>
<evidence type="ECO:0000313" key="13">
    <source>
        <dbReference type="Proteomes" id="UP000752292"/>
    </source>
</evidence>
<comment type="subunit">
    <text evidence="3">Homodimer.</text>
</comment>
<dbReference type="SUPFAM" id="SSF102198">
    <property type="entry name" value="Putative cyclase"/>
    <property type="match status" value="1"/>
</dbReference>
<dbReference type="PANTHER" id="PTHR31118:SF12">
    <property type="entry name" value="CYCLASE-LIKE PROTEIN 2"/>
    <property type="match status" value="1"/>
</dbReference>
<comment type="pathway">
    <text evidence="11">Amino-acid degradation; L-tryptophan degradation via kynurenine pathway; L-kynurenine from L-tryptophan: step 2/2.</text>
</comment>
<accession>A0A932ZUG0</accession>
<keyword evidence="8" id="KW-0862">Zinc</keyword>
<evidence type="ECO:0000256" key="5">
    <source>
        <dbReference type="ARBA" id="ARBA00014889"/>
    </source>
</evidence>
<dbReference type="GO" id="GO:0019441">
    <property type="term" value="P:L-tryptophan catabolic process to kynurenine"/>
    <property type="evidence" value="ECO:0007669"/>
    <property type="project" value="InterPro"/>
</dbReference>
<dbReference type="InterPro" id="IPR037175">
    <property type="entry name" value="KFase_sf"/>
</dbReference>
<evidence type="ECO:0000256" key="8">
    <source>
        <dbReference type="ARBA" id="ARBA00022833"/>
    </source>
</evidence>
<evidence type="ECO:0000256" key="3">
    <source>
        <dbReference type="ARBA" id="ARBA00011738"/>
    </source>
</evidence>
<name>A0A932ZUG0_UNCTE</name>
<evidence type="ECO:0000256" key="4">
    <source>
        <dbReference type="ARBA" id="ARBA00012930"/>
    </source>
</evidence>